<dbReference type="Gene3D" id="3.30.479.10">
    <property type="entry name" value="6-pyruvoyl tetrahydropterin synthase/QueD"/>
    <property type="match status" value="1"/>
</dbReference>
<dbReference type="SUPFAM" id="SSF55620">
    <property type="entry name" value="Tetrahydrobiopterin biosynthesis enzymes-like"/>
    <property type="match status" value="1"/>
</dbReference>
<dbReference type="InterPro" id="IPR007115">
    <property type="entry name" value="6-PTP_synth/QueD"/>
</dbReference>
<evidence type="ECO:0000256" key="7">
    <source>
        <dbReference type="ARBA" id="ARBA00023239"/>
    </source>
</evidence>
<evidence type="ECO:0000313" key="10">
    <source>
        <dbReference type="EMBL" id="MFD1789549.1"/>
    </source>
</evidence>
<comment type="caution">
    <text evidence="10">The sequence shown here is derived from an EMBL/GenBank/DDBJ whole genome shotgun (WGS) entry which is preliminary data.</text>
</comment>
<proteinExistence type="inferred from homology"/>
<evidence type="ECO:0000313" key="11">
    <source>
        <dbReference type="Proteomes" id="UP001597283"/>
    </source>
</evidence>
<dbReference type="PANTHER" id="PTHR12589">
    <property type="entry name" value="PYRUVOYL TETRAHYDROBIOPTERIN SYNTHASE"/>
    <property type="match status" value="1"/>
</dbReference>
<protein>
    <recommendedName>
        <fullName evidence="4 9">6-carboxy-5,6,7,8-tetrahydropterin synthase</fullName>
        <ecNumber evidence="9">4.-.-.-</ecNumber>
    </recommendedName>
</protein>
<dbReference type="InterPro" id="IPR038418">
    <property type="entry name" value="6-PTP_synth/QueD_sf"/>
</dbReference>
<evidence type="ECO:0000256" key="2">
    <source>
        <dbReference type="ARBA" id="ARBA00005061"/>
    </source>
</evidence>
<reference evidence="11" key="1">
    <citation type="journal article" date="2019" name="Int. J. Syst. Evol. Microbiol.">
        <title>The Global Catalogue of Microorganisms (GCM) 10K type strain sequencing project: providing services to taxonomists for standard genome sequencing and annotation.</title>
        <authorList>
            <consortium name="The Broad Institute Genomics Platform"/>
            <consortium name="The Broad Institute Genome Sequencing Center for Infectious Disease"/>
            <person name="Wu L."/>
            <person name="Ma J."/>
        </authorList>
    </citation>
    <scope>NUCLEOTIDE SEQUENCE [LARGE SCALE GENOMIC DNA]</scope>
    <source>
        <strain evidence="11">Q85</strain>
    </source>
</reference>
<comment type="pathway">
    <text evidence="2 9">Purine metabolism; 7-cyano-7-deazaguanine biosynthesis.</text>
</comment>
<keyword evidence="5 9" id="KW-0479">Metal-binding</keyword>
<evidence type="ECO:0000256" key="8">
    <source>
        <dbReference type="ARBA" id="ARBA00048807"/>
    </source>
</evidence>
<keyword evidence="11" id="KW-1185">Reference proteome</keyword>
<keyword evidence="7 9" id="KW-0456">Lyase</keyword>
<dbReference type="EC" id="4.-.-.-" evidence="9"/>
<dbReference type="EMBL" id="JBHUFC010000023">
    <property type="protein sequence ID" value="MFD1789549.1"/>
    <property type="molecule type" value="Genomic_DNA"/>
</dbReference>
<evidence type="ECO:0000256" key="5">
    <source>
        <dbReference type="ARBA" id="ARBA00022723"/>
    </source>
</evidence>
<evidence type="ECO:0000256" key="6">
    <source>
        <dbReference type="ARBA" id="ARBA00022833"/>
    </source>
</evidence>
<comment type="catalytic activity">
    <reaction evidence="8 9">
        <text>7,8-dihydroneopterin 3'-triphosphate + H2O = 6-carboxy-5,6,7,8-tetrahydropterin + triphosphate + acetaldehyde + 2 H(+)</text>
        <dbReference type="Rhea" id="RHEA:27966"/>
        <dbReference type="ChEBI" id="CHEBI:15343"/>
        <dbReference type="ChEBI" id="CHEBI:15377"/>
        <dbReference type="ChEBI" id="CHEBI:15378"/>
        <dbReference type="ChEBI" id="CHEBI:18036"/>
        <dbReference type="ChEBI" id="CHEBI:58462"/>
        <dbReference type="ChEBI" id="CHEBI:61032"/>
        <dbReference type="EC" id="4.1.2.50"/>
    </reaction>
</comment>
<comment type="function">
    <text evidence="1">Catalyzes the conversion of 7,8-dihydroneopterin triphosphate (H2NTP) to 6-carboxy-5,6,7,8-tetrahydropterin (CPH4) and acetaldehyde.</text>
</comment>
<keyword evidence="6 9" id="KW-0862">Zinc</keyword>
<dbReference type="Proteomes" id="UP001597283">
    <property type="component" value="Unassembled WGS sequence"/>
</dbReference>
<dbReference type="PIRSF" id="PIRSF006113">
    <property type="entry name" value="PTP_synth"/>
    <property type="match status" value="1"/>
</dbReference>
<comment type="similarity">
    <text evidence="3 9">Belongs to the PTPS family. QueD subfamily.</text>
</comment>
<dbReference type="Pfam" id="PF01242">
    <property type="entry name" value="PTPS"/>
    <property type="match status" value="1"/>
</dbReference>
<dbReference type="PANTHER" id="PTHR12589:SF7">
    <property type="entry name" value="6-PYRUVOYL TETRAHYDROBIOPTERIN SYNTHASE"/>
    <property type="match status" value="1"/>
</dbReference>
<evidence type="ECO:0000256" key="4">
    <source>
        <dbReference type="ARBA" id="ARBA00018141"/>
    </source>
</evidence>
<organism evidence="10 11">
    <name type="scientific">Sphingomonas floccifaciens</name>
    <dbReference type="NCBI Taxonomy" id="1844115"/>
    <lineage>
        <taxon>Bacteria</taxon>
        <taxon>Pseudomonadati</taxon>
        <taxon>Pseudomonadota</taxon>
        <taxon>Alphaproteobacteria</taxon>
        <taxon>Sphingomonadales</taxon>
        <taxon>Sphingomonadaceae</taxon>
        <taxon>Sphingomonas</taxon>
    </lineage>
</organism>
<evidence type="ECO:0000256" key="9">
    <source>
        <dbReference type="PIRNR" id="PIRNR006113"/>
    </source>
</evidence>
<evidence type="ECO:0000256" key="1">
    <source>
        <dbReference type="ARBA" id="ARBA00002285"/>
    </source>
</evidence>
<evidence type="ECO:0000256" key="3">
    <source>
        <dbReference type="ARBA" id="ARBA00008900"/>
    </source>
</evidence>
<dbReference type="RefSeq" id="WP_066487322.1">
    <property type="nucleotide sequence ID" value="NZ_JBHUFC010000023.1"/>
</dbReference>
<accession>A0ABW4NJ62</accession>
<gene>
    <name evidence="10" type="ORF">ACFSC3_18505</name>
</gene>
<keyword evidence="9" id="KW-0671">Queuosine biosynthesis</keyword>
<comment type="cofactor">
    <cofactor evidence="9">
        <name>Zn(2+)</name>
        <dbReference type="ChEBI" id="CHEBI:29105"/>
    </cofactor>
    <text evidence="9">Binds 1 zinc ion per subunit.</text>
</comment>
<name>A0ABW4NJ62_9SPHN</name>
<sequence>MHELSKQFRFDAAHTLHRDIDAEPSRRVHGHSYRAEVVVRGRPDPETGMIIDLGHFERLLEAARDGLDHRFLDDVPDLGPATMENLAVWVWRTLKPTCAGLSRIVIHRDSSGEACTYYGD</sequence>